<organism evidence="14 15">
    <name type="scientific">Strongylocentrotus purpuratus</name>
    <name type="common">Purple sea urchin</name>
    <dbReference type="NCBI Taxonomy" id="7668"/>
    <lineage>
        <taxon>Eukaryota</taxon>
        <taxon>Metazoa</taxon>
        <taxon>Echinodermata</taxon>
        <taxon>Eleutherozoa</taxon>
        <taxon>Echinozoa</taxon>
        <taxon>Echinoidea</taxon>
        <taxon>Euechinoidea</taxon>
        <taxon>Echinacea</taxon>
        <taxon>Camarodonta</taxon>
        <taxon>Echinidea</taxon>
        <taxon>Strongylocentrotidae</taxon>
        <taxon>Strongylocentrotus</taxon>
    </lineage>
</organism>
<protein>
    <recommendedName>
        <fullName evidence="13">Transient receptor ion channel domain-containing protein</fullName>
    </recommendedName>
</protein>
<dbReference type="EnsemblMetazoa" id="XM_030997155">
    <property type="protein sequence ID" value="XP_030853015"/>
    <property type="gene ID" value="LOC589158"/>
</dbReference>
<dbReference type="KEGG" id="spu:589158"/>
<dbReference type="PRINTS" id="PR01097">
    <property type="entry name" value="TRNSRECEPTRP"/>
</dbReference>
<dbReference type="PANTHER" id="PTHR10117:SF54">
    <property type="entry name" value="TRANSIENT RECEPTOR POTENTIAL-GAMMA PROTEIN"/>
    <property type="match status" value="1"/>
</dbReference>
<feature type="repeat" description="ANK" evidence="10">
    <location>
        <begin position="47"/>
        <end position="74"/>
    </location>
</feature>
<evidence type="ECO:0000256" key="10">
    <source>
        <dbReference type="PROSITE-ProRule" id="PRU00023"/>
    </source>
</evidence>
<dbReference type="GO" id="GO:0070679">
    <property type="term" value="F:inositol 1,4,5 trisphosphate binding"/>
    <property type="evidence" value="ECO:0000318"/>
    <property type="project" value="GO_Central"/>
</dbReference>
<dbReference type="Gene3D" id="1.10.287.70">
    <property type="match status" value="1"/>
</dbReference>
<keyword evidence="6 10" id="KW-0040">ANK repeat</keyword>
<dbReference type="PROSITE" id="PS50088">
    <property type="entry name" value="ANK_REPEAT"/>
    <property type="match status" value="2"/>
</dbReference>
<keyword evidence="4" id="KW-0677">Repeat</keyword>
<keyword evidence="7" id="KW-0406">Ion transport</keyword>
<dbReference type="Pfam" id="PF00023">
    <property type="entry name" value="Ank"/>
    <property type="match status" value="1"/>
</dbReference>
<dbReference type="Pfam" id="PF12796">
    <property type="entry name" value="Ank_2"/>
    <property type="match status" value="1"/>
</dbReference>
<evidence type="ECO:0000259" key="13">
    <source>
        <dbReference type="SMART" id="SM01420"/>
    </source>
</evidence>
<evidence type="ECO:0000256" key="6">
    <source>
        <dbReference type="ARBA" id="ARBA00023043"/>
    </source>
</evidence>
<reference evidence="15" key="1">
    <citation type="submission" date="2015-02" db="EMBL/GenBank/DDBJ databases">
        <title>Genome sequencing for Strongylocentrotus purpuratus.</title>
        <authorList>
            <person name="Murali S."/>
            <person name="Liu Y."/>
            <person name="Vee V."/>
            <person name="English A."/>
            <person name="Wang M."/>
            <person name="Skinner E."/>
            <person name="Han Y."/>
            <person name="Muzny D.M."/>
            <person name="Worley K.C."/>
            <person name="Gibbs R.A."/>
        </authorList>
    </citation>
    <scope>NUCLEOTIDE SEQUENCE</scope>
</reference>
<dbReference type="GO" id="GO:0051480">
    <property type="term" value="P:regulation of cytosolic calcium ion concentration"/>
    <property type="evidence" value="ECO:0000318"/>
    <property type="project" value="GO_Central"/>
</dbReference>
<dbReference type="GO" id="GO:0015279">
    <property type="term" value="F:store-operated calcium channel activity"/>
    <property type="evidence" value="ECO:0000318"/>
    <property type="project" value="GO_Central"/>
</dbReference>
<keyword evidence="9" id="KW-0407">Ion channel</keyword>
<keyword evidence="3 12" id="KW-0812">Transmembrane</keyword>
<dbReference type="SMART" id="SM01420">
    <property type="entry name" value="TRP_2"/>
    <property type="match status" value="1"/>
</dbReference>
<dbReference type="Gene3D" id="1.25.40.20">
    <property type="entry name" value="Ankyrin repeat-containing domain"/>
    <property type="match status" value="1"/>
</dbReference>
<evidence type="ECO:0000256" key="11">
    <source>
        <dbReference type="SAM" id="MobiDB-lite"/>
    </source>
</evidence>
<comment type="subcellular location">
    <subcellularLocation>
        <location evidence="1">Membrane</location>
        <topology evidence="1">Multi-pass membrane protein</topology>
    </subcellularLocation>
</comment>
<dbReference type="Pfam" id="PF00520">
    <property type="entry name" value="Ion_trans"/>
    <property type="match status" value="2"/>
</dbReference>
<keyword evidence="8 12" id="KW-0472">Membrane</keyword>
<dbReference type="SUPFAM" id="SSF48403">
    <property type="entry name" value="Ankyrin repeat"/>
    <property type="match status" value="1"/>
</dbReference>
<dbReference type="InterPro" id="IPR036770">
    <property type="entry name" value="Ankyrin_rpt-contain_sf"/>
</dbReference>
<dbReference type="GO" id="GO:0070588">
    <property type="term" value="P:calcium ion transmembrane transport"/>
    <property type="evidence" value="ECO:0000318"/>
    <property type="project" value="GO_Central"/>
</dbReference>
<dbReference type="GeneID" id="589158"/>
<keyword evidence="15" id="KW-1185">Reference proteome</keyword>
<name>A0A7M7PQM1_STRPU</name>
<dbReference type="InterPro" id="IPR005821">
    <property type="entry name" value="Ion_trans_dom"/>
</dbReference>
<dbReference type="InterPro" id="IPR002110">
    <property type="entry name" value="Ankyrin_rpt"/>
</dbReference>
<keyword evidence="2" id="KW-0813">Transport</keyword>
<dbReference type="OMA" id="GCININC"/>
<dbReference type="RefSeq" id="XP_030853015.1">
    <property type="nucleotide sequence ID" value="XM_030997155.1"/>
</dbReference>
<feature type="transmembrane region" description="Helical" evidence="12">
    <location>
        <begin position="285"/>
        <end position="306"/>
    </location>
</feature>
<dbReference type="AlphaFoldDB" id="A0A7M7PQM1"/>
<reference evidence="14" key="2">
    <citation type="submission" date="2021-01" db="UniProtKB">
        <authorList>
            <consortium name="EnsemblMetazoa"/>
        </authorList>
    </citation>
    <scope>IDENTIFICATION</scope>
</reference>
<evidence type="ECO:0000256" key="8">
    <source>
        <dbReference type="ARBA" id="ARBA00023136"/>
    </source>
</evidence>
<dbReference type="GO" id="GO:0034703">
    <property type="term" value="C:cation channel complex"/>
    <property type="evidence" value="ECO:0000318"/>
    <property type="project" value="GO_Central"/>
</dbReference>
<feature type="transmembrane region" description="Helical" evidence="12">
    <location>
        <begin position="607"/>
        <end position="626"/>
    </location>
</feature>
<accession>A0A7M7PQM1</accession>
<dbReference type="Pfam" id="PF08344">
    <property type="entry name" value="TRP_2"/>
    <property type="match status" value="1"/>
</dbReference>
<feature type="transmembrane region" description="Helical" evidence="12">
    <location>
        <begin position="318"/>
        <end position="340"/>
    </location>
</feature>
<dbReference type="InterPro" id="IPR013555">
    <property type="entry name" value="TRP_dom"/>
</dbReference>
<feature type="transmembrane region" description="Helical" evidence="12">
    <location>
        <begin position="393"/>
        <end position="413"/>
    </location>
</feature>
<feature type="transmembrane region" description="Helical" evidence="12">
    <location>
        <begin position="689"/>
        <end position="708"/>
    </location>
</feature>
<dbReference type="GO" id="GO:0005886">
    <property type="term" value="C:plasma membrane"/>
    <property type="evidence" value="ECO:0000318"/>
    <property type="project" value="GO_Central"/>
</dbReference>
<feature type="transmembrane region" description="Helical" evidence="12">
    <location>
        <begin position="360"/>
        <end position="381"/>
    </location>
</feature>
<proteinExistence type="predicted"/>
<evidence type="ECO:0000256" key="1">
    <source>
        <dbReference type="ARBA" id="ARBA00004141"/>
    </source>
</evidence>
<sequence length="1006" mass="114822">MELDIGPGRFDSMEKLFLAAAEKGDKKAILYALDNAPDLNINSSDKDGRSALVIAIQNGNSDIIVVLLEHGIQLGDALLRAVDEQFIYAEFLKCRALNGDFHPDITPIVLAAHHNNYDIIKILLEYGARIEDPEYYAFSTETNTLQHSLGMLNIYRALASQAYISLTSLDPINTGFERCVKLRKLCQINPEFSVEFNTLAGQCEQFAADILGHIRNQAEQTCVLYHDPCFYSIGESGIGPYKVKIAIHHEQRKFVAHPHCQQHLTQLWYEGLPSWYMTNWISSTLSTSAIGFGFPILCLLYIIYPWGNIGRLMRVPHVQFVCHISSMLVFLLLLGLQSSFTPKYDDDPDVDQRAEVPKPTEWLILVWVIGLTWVEIKELWYYGSRYLKDRWNILDFFTLSLYWAAIALRIVIYRRHGMAMELMEIPPTTMLYSTMEIPTAFTDDEFTTSGETPVTVTDPATTMEMSNWEAVIVRIERLHKDVMDIDEEQTDIGQSLAKGIGDIKSQLTLMDERMAKIEAESEAAAVAAPVVSGGRRGKKAAAGTATNTTRTGRANWSAYDPLLISEGLFAIAKVLSFLRPICYTVMNRHVGPMQISLGNMMFDICKFLLIFCFVWFAFSLGMNQLYGYYSYITRVICDTNNPMEEHCKQPFETVQYTMSTLFWALFGLPEMNIVDIRGVDHEFTETVGLMLYAAYHVIAIVVLLNVLIAMMSNTYTRIEDDSEVQWKFSRSKLWMSYFAGRGSLPAPFNVLPTPKSMLYLFRWLRGKLGSEKHRQEIRDRNKAKMEEKEQQYREIMGKLVKRYIFDAKRDEDENNQEQWVNRLKQDISGFKYEMFEALTGMDKKMSEMEQRIEDGGVKEPGTQMFHKMEDVVKRPLYQPDSMQSVISGCSDLMTAASKDLMNSKGSNNADNSPILDDGLSDPSTKNRRQPKSTSMPCNIAGYLYPPDWEKNEPILFMDEDPDVPILGGPPRKESKKRRFSANHMMNHIGSRHLKRKKSHTKNTTRV</sequence>
<keyword evidence="5 12" id="KW-1133">Transmembrane helix</keyword>
<feature type="repeat" description="ANK" evidence="10">
    <location>
        <begin position="103"/>
        <end position="135"/>
    </location>
</feature>
<dbReference type="OrthoDB" id="2373987at2759"/>
<dbReference type="InterPro" id="IPR002153">
    <property type="entry name" value="TRPC_channel"/>
</dbReference>
<evidence type="ECO:0000256" key="4">
    <source>
        <dbReference type="ARBA" id="ARBA00022737"/>
    </source>
</evidence>
<evidence type="ECO:0000256" key="3">
    <source>
        <dbReference type="ARBA" id="ARBA00022692"/>
    </source>
</evidence>
<dbReference type="Proteomes" id="UP000007110">
    <property type="component" value="Unassembled WGS sequence"/>
</dbReference>
<evidence type="ECO:0000256" key="5">
    <source>
        <dbReference type="ARBA" id="ARBA00022989"/>
    </source>
</evidence>
<feature type="region of interest" description="Disordered" evidence="11">
    <location>
        <begin position="900"/>
        <end position="938"/>
    </location>
</feature>
<dbReference type="PROSITE" id="PS50297">
    <property type="entry name" value="ANK_REP_REGION"/>
    <property type="match status" value="2"/>
</dbReference>
<evidence type="ECO:0000313" key="15">
    <source>
        <dbReference type="Proteomes" id="UP000007110"/>
    </source>
</evidence>
<dbReference type="PANTHER" id="PTHR10117">
    <property type="entry name" value="TRANSIENT RECEPTOR POTENTIAL CHANNEL"/>
    <property type="match status" value="1"/>
</dbReference>
<evidence type="ECO:0000313" key="14">
    <source>
        <dbReference type="EnsemblMetazoa" id="XP_030853015"/>
    </source>
</evidence>
<evidence type="ECO:0000256" key="12">
    <source>
        <dbReference type="SAM" id="Phobius"/>
    </source>
</evidence>
<evidence type="ECO:0000256" key="2">
    <source>
        <dbReference type="ARBA" id="ARBA00022448"/>
    </source>
</evidence>
<evidence type="ECO:0000256" key="7">
    <source>
        <dbReference type="ARBA" id="ARBA00023065"/>
    </source>
</evidence>
<dbReference type="InParanoid" id="A0A7M7PQM1"/>
<dbReference type="SMART" id="SM00248">
    <property type="entry name" value="ANK"/>
    <property type="match status" value="3"/>
</dbReference>
<evidence type="ECO:0000256" key="9">
    <source>
        <dbReference type="ARBA" id="ARBA00023303"/>
    </source>
</evidence>
<feature type="domain" description="Transient receptor ion channel" evidence="13">
    <location>
        <begin position="129"/>
        <end position="193"/>
    </location>
</feature>